<organism evidence="1 2">
    <name type="scientific">Vanilla planifolia</name>
    <name type="common">Vanilla</name>
    <dbReference type="NCBI Taxonomy" id="51239"/>
    <lineage>
        <taxon>Eukaryota</taxon>
        <taxon>Viridiplantae</taxon>
        <taxon>Streptophyta</taxon>
        <taxon>Embryophyta</taxon>
        <taxon>Tracheophyta</taxon>
        <taxon>Spermatophyta</taxon>
        <taxon>Magnoliopsida</taxon>
        <taxon>Liliopsida</taxon>
        <taxon>Asparagales</taxon>
        <taxon>Orchidaceae</taxon>
        <taxon>Vanilloideae</taxon>
        <taxon>Vanilleae</taxon>
        <taxon>Vanilla</taxon>
    </lineage>
</organism>
<sequence>MKDFEPNNIPLACHGTLSSQNMEKWKGSRGSRAKAKVCLLVPTLEKVGVAEKEKNLLWKGGHEPWYDSKLKSQAIREVVSHRKGSRVEVKSIEKGKGEEIKIDG</sequence>
<gene>
    <name evidence="1" type="ORF">HPP92_019904</name>
</gene>
<dbReference type="Proteomes" id="UP000639772">
    <property type="component" value="Chromosome 10"/>
</dbReference>
<protein>
    <submittedName>
        <fullName evidence="1">Uncharacterized protein</fullName>
    </submittedName>
</protein>
<dbReference type="AlphaFoldDB" id="A0A835Q3R0"/>
<evidence type="ECO:0000313" key="2">
    <source>
        <dbReference type="Proteomes" id="UP000639772"/>
    </source>
</evidence>
<reference evidence="1 2" key="1">
    <citation type="journal article" date="2020" name="Nat. Food">
        <title>A phased Vanilla planifolia genome enables genetic improvement of flavour and production.</title>
        <authorList>
            <person name="Hasing T."/>
            <person name="Tang H."/>
            <person name="Brym M."/>
            <person name="Khazi F."/>
            <person name="Huang T."/>
            <person name="Chambers A.H."/>
        </authorList>
    </citation>
    <scope>NUCLEOTIDE SEQUENCE [LARGE SCALE GENOMIC DNA]</scope>
    <source>
        <tissue evidence="1">Leaf</tissue>
    </source>
</reference>
<name>A0A835Q3R0_VANPL</name>
<dbReference type="EMBL" id="JADCNM010000010">
    <property type="protein sequence ID" value="KAG0465740.1"/>
    <property type="molecule type" value="Genomic_DNA"/>
</dbReference>
<accession>A0A835Q3R0</accession>
<evidence type="ECO:0000313" key="1">
    <source>
        <dbReference type="EMBL" id="KAG0465740.1"/>
    </source>
</evidence>
<comment type="caution">
    <text evidence="1">The sequence shown here is derived from an EMBL/GenBank/DDBJ whole genome shotgun (WGS) entry which is preliminary data.</text>
</comment>
<proteinExistence type="predicted"/>